<accession>A0A0F9RD16</accession>
<organism evidence="2">
    <name type="scientific">marine sediment metagenome</name>
    <dbReference type="NCBI Taxonomy" id="412755"/>
    <lineage>
        <taxon>unclassified sequences</taxon>
        <taxon>metagenomes</taxon>
        <taxon>ecological metagenomes</taxon>
    </lineage>
</organism>
<evidence type="ECO:0000256" key="1">
    <source>
        <dbReference type="SAM" id="MobiDB-lite"/>
    </source>
</evidence>
<reference evidence="2" key="1">
    <citation type="journal article" date="2015" name="Nature">
        <title>Complex archaea that bridge the gap between prokaryotes and eukaryotes.</title>
        <authorList>
            <person name="Spang A."/>
            <person name="Saw J.H."/>
            <person name="Jorgensen S.L."/>
            <person name="Zaremba-Niedzwiedzka K."/>
            <person name="Martijn J."/>
            <person name="Lind A.E."/>
            <person name="van Eijk R."/>
            <person name="Schleper C."/>
            <person name="Guy L."/>
            <person name="Ettema T.J."/>
        </authorList>
    </citation>
    <scope>NUCLEOTIDE SEQUENCE</scope>
</reference>
<comment type="caution">
    <text evidence="2">The sequence shown here is derived from an EMBL/GenBank/DDBJ whole genome shotgun (WGS) entry which is preliminary data.</text>
</comment>
<dbReference type="AlphaFoldDB" id="A0A0F9RD16"/>
<protein>
    <submittedName>
        <fullName evidence="2">Uncharacterized protein</fullName>
    </submittedName>
</protein>
<proteinExistence type="predicted"/>
<feature type="region of interest" description="Disordered" evidence="1">
    <location>
        <begin position="42"/>
        <end position="69"/>
    </location>
</feature>
<dbReference type="EMBL" id="LAZR01003738">
    <property type="protein sequence ID" value="KKN15173.1"/>
    <property type="molecule type" value="Genomic_DNA"/>
</dbReference>
<sequence>MRGLLTVDEMFQVSLISRYPYKSVKDVIKEACIWQLSKIQDSPESRSVQRRIAAQKGEPAPDFGSPDRETADKELFSVIYTTLAKYAHALLDDKVGKDLVDKEIMRFTKKQELITKELYDDVLALTADSYRGR</sequence>
<evidence type="ECO:0000313" key="2">
    <source>
        <dbReference type="EMBL" id="KKN15173.1"/>
    </source>
</evidence>
<gene>
    <name evidence="2" type="ORF">LCGC14_0988620</name>
</gene>
<name>A0A0F9RD16_9ZZZZ</name>